<dbReference type="RefSeq" id="WP_208647061.1">
    <property type="nucleotide sequence ID" value="NZ_MZXV01000016.1"/>
</dbReference>
<evidence type="ECO:0000313" key="1">
    <source>
        <dbReference type="EMBL" id="PZV38883.1"/>
    </source>
</evidence>
<comment type="caution">
    <text evidence="1">The sequence shown here is derived from an EMBL/GenBank/DDBJ whole genome shotgun (WGS) entry which is preliminary data.</text>
</comment>
<accession>A0A2W7CQJ5</accession>
<gene>
    <name evidence="1" type="ORF">B5V02_08675</name>
</gene>
<dbReference type="CDD" id="cd11579">
    <property type="entry name" value="Glyco_tran_WbsX"/>
    <property type="match status" value="1"/>
</dbReference>
<keyword evidence="1" id="KW-0378">Hydrolase</keyword>
<dbReference type="EMBL" id="MZXV01000016">
    <property type="protein sequence ID" value="PZV38883.1"/>
    <property type="molecule type" value="Genomic_DNA"/>
</dbReference>
<reference evidence="2" key="1">
    <citation type="submission" date="2017-03" db="EMBL/GenBank/DDBJ databases">
        <authorList>
            <person name="Safronova V.I."/>
            <person name="Sazanova A.L."/>
            <person name="Chirak E.R."/>
        </authorList>
    </citation>
    <scope>NUCLEOTIDE SEQUENCE [LARGE SCALE GENOMIC DNA]</scope>
    <source>
        <strain evidence="2">Ach-343</strain>
    </source>
</reference>
<evidence type="ECO:0000313" key="2">
    <source>
        <dbReference type="Proteomes" id="UP000248616"/>
    </source>
</evidence>
<name>A0A2W7CQJ5_9HYPH</name>
<dbReference type="AlphaFoldDB" id="A0A2W7CQJ5"/>
<dbReference type="Pfam" id="PF14307">
    <property type="entry name" value="Glyco_tran_WbsX"/>
    <property type="match status" value="1"/>
</dbReference>
<dbReference type="Proteomes" id="UP000248616">
    <property type="component" value="Unassembled WGS sequence"/>
</dbReference>
<sequence>MPNSDDKMDIHSPSFEALSELADEHPSNYFDVEKDQSKLIAFYLPQFHRVAENSEWWGPGFTEWNNVSRAKPNFEGHVQPNIPRDLGYYDLGNVETMREQADLARIYGIGGFCFYHYWFSGRRILSTPVDNFLKSDISMDFCLCWANENWTRTWDGDTKSVLLAQEYADGDAEAFFDSIADALGDERYIKISGEPLLLVYRAKAIPNAGKWFAIWRKRAQQLGFPGLHIAVVDFYDISHPNEVGANSLVEFPPHKFNGPQSRPDVIPKITNSDFKGGIIDYQRVVLQSALRDVPRFKLFRGIIPSWDNTPRRQDTPVIVLNSSPRLYGAWLRYLRAYVRSESPEESGRLIFVNAWNEWGEGCYLEPDQKNGLSYLEQTLKSSFYRKGADEESGIDGARKQLFDALTHEEGSDPASGKASPAKRRAKLTLYTPSSFSQKIAFALRSRPLMLKIAKFVYVASLRLRGR</sequence>
<dbReference type="InterPro" id="IPR032719">
    <property type="entry name" value="WbsX"/>
</dbReference>
<proteinExistence type="predicted"/>
<keyword evidence="2" id="KW-1185">Reference proteome</keyword>
<dbReference type="PANTHER" id="PTHR41244:SF1">
    <property type="entry name" value="GLYCOSYLTRANSFERASE"/>
    <property type="match status" value="1"/>
</dbReference>
<dbReference type="GO" id="GO:0016787">
    <property type="term" value="F:hydrolase activity"/>
    <property type="evidence" value="ECO:0007669"/>
    <property type="project" value="UniProtKB-KW"/>
</dbReference>
<dbReference type="PANTHER" id="PTHR41244">
    <property type="entry name" value="RHAMNAN SYNTHESIS F"/>
    <property type="match status" value="1"/>
</dbReference>
<protein>
    <submittedName>
        <fullName evidence="1">Glycosyl hydrolase</fullName>
    </submittedName>
</protein>
<dbReference type="Gene3D" id="3.20.20.80">
    <property type="entry name" value="Glycosidases"/>
    <property type="match status" value="1"/>
</dbReference>
<organism evidence="1 2">
    <name type="scientific">Mesorhizobium kowhaii</name>
    <dbReference type="NCBI Taxonomy" id="1300272"/>
    <lineage>
        <taxon>Bacteria</taxon>
        <taxon>Pseudomonadati</taxon>
        <taxon>Pseudomonadota</taxon>
        <taxon>Alphaproteobacteria</taxon>
        <taxon>Hyphomicrobiales</taxon>
        <taxon>Phyllobacteriaceae</taxon>
        <taxon>Mesorhizobium</taxon>
    </lineage>
</organism>